<gene>
    <name evidence="2" type="ORF">SEMRO_1005_G230190.1</name>
</gene>
<organism evidence="2 3">
    <name type="scientific">Seminavis robusta</name>
    <dbReference type="NCBI Taxonomy" id="568900"/>
    <lineage>
        <taxon>Eukaryota</taxon>
        <taxon>Sar</taxon>
        <taxon>Stramenopiles</taxon>
        <taxon>Ochrophyta</taxon>
        <taxon>Bacillariophyta</taxon>
        <taxon>Bacillariophyceae</taxon>
        <taxon>Bacillariophycidae</taxon>
        <taxon>Naviculales</taxon>
        <taxon>Naviculaceae</taxon>
        <taxon>Seminavis</taxon>
    </lineage>
</organism>
<accession>A0A9N8HNK6</accession>
<feature type="signal peptide" evidence="1">
    <location>
        <begin position="1"/>
        <end position="28"/>
    </location>
</feature>
<dbReference type="AlphaFoldDB" id="A0A9N8HNK6"/>
<sequence>MKILFAPMRLFKVSQVLLLLLAAKCSCASERFSSLRRALLETLPTEVVETGGKYLVRARLEELRRAIPPNTHRKLEAADGMSANIAAQLHDEMATGMDHLLNLTAKAAEVGVYQSNGDAPNGEFLRILDAAATSINYHESELVKRLGHMKAAETDSKDIEKISKLEEDLEGLFDLLMKTLTNVRKVELVVLAGKSDGKEIGILSKTIEETYMQVLKVLDELKGADDELLGLPAADVVNVSTRGLLEKESIVNNGQGGRCARKVWNATHMRFVSYQNVV</sequence>
<keyword evidence="1" id="KW-0732">Signal</keyword>
<feature type="chain" id="PRO_5040266302" evidence="1">
    <location>
        <begin position="29"/>
        <end position="278"/>
    </location>
</feature>
<protein>
    <submittedName>
        <fullName evidence="2">Uncharacterized protein</fullName>
    </submittedName>
</protein>
<name>A0A9N8HNK6_9STRA</name>
<keyword evidence="3" id="KW-1185">Reference proteome</keyword>
<comment type="caution">
    <text evidence="2">The sequence shown here is derived from an EMBL/GenBank/DDBJ whole genome shotgun (WGS) entry which is preliminary data.</text>
</comment>
<dbReference type="EMBL" id="CAICTM010001003">
    <property type="protein sequence ID" value="CAB9519282.1"/>
    <property type="molecule type" value="Genomic_DNA"/>
</dbReference>
<reference evidence="2" key="1">
    <citation type="submission" date="2020-06" db="EMBL/GenBank/DDBJ databases">
        <authorList>
            <consortium name="Plant Systems Biology data submission"/>
        </authorList>
    </citation>
    <scope>NUCLEOTIDE SEQUENCE</scope>
    <source>
        <strain evidence="2">D6</strain>
    </source>
</reference>
<dbReference type="Proteomes" id="UP001153069">
    <property type="component" value="Unassembled WGS sequence"/>
</dbReference>
<proteinExistence type="predicted"/>
<evidence type="ECO:0000256" key="1">
    <source>
        <dbReference type="SAM" id="SignalP"/>
    </source>
</evidence>
<evidence type="ECO:0000313" key="2">
    <source>
        <dbReference type="EMBL" id="CAB9519282.1"/>
    </source>
</evidence>
<evidence type="ECO:0000313" key="3">
    <source>
        <dbReference type="Proteomes" id="UP001153069"/>
    </source>
</evidence>